<feature type="compositionally biased region" description="Polar residues" evidence="2">
    <location>
        <begin position="123"/>
        <end position="133"/>
    </location>
</feature>
<dbReference type="EMBL" id="JAVXUP010001425">
    <property type="protein sequence ID" value="KAK3011806.1"/>
    <property type="molecule type" value="Genomic_DNA"/>
</dbReference>
<organism evidence="3 4">
    <name type="scientific">Escallonia herrerae</name>
    <dbReference type="NCBI Taxonomy" id="1293975"/>
    <lineage>
        <taxon>Eukaryota</taxon>
        <taxon>Viridiplantae</taxon>
        <taxon>Streptophyta</taxon>
        <taxon>Embryophyta</taxon>
        <taxon>Tracheophyta</taxon>
        <taxon>Spermatophyta</taxon>
        <taxon>Magnoliopsida</taxon>
        <taxon>eudicotyledons</taxon>
        <taxon>Gunneridae</taxon>
        <taxon>Pentapetalae</taxon>
        <taxon>asterids</taxon>
        <taxon>campanulids</taxon>
        <taxon>Escalloniales</taxon>
        <taxon>Escalloniaceae</taxon>
        <taxon>Escallonia</taxon>
    </lineage>
</organism>
<dbReference type="AlphaFoldDB" id="A0AA89AU10"/>
<protein>
    <submittedName>
        <fullName evidence="3">Uncharacterized protein</fullName>
    </submittedName>
</protein>
<reference evidence="3" key="1">
    <citation type="submission" date="2022-12" db="EMBL/GenBank/DDBJ databases">
        <title>Draft genome assemblies for two species of Escallonia (Escalloniales).</title>
        <authorList>
            <person name="Chanderbali A."/>
            <person name="Dervinis C."/>
            <person name="Anghel I."/>
            <person name="Soltis D."/>
            <person name="Soltis P."/>
            <person name="Zapata F."/>
        </authorList>
    </citation>
    <scope>NUCLEOTIDE SEQUENCE</scope>
    <source>
        <strain evidence="3">UCBG64.0493</strain>
        <tissue evidence="3">Leaf</tissue>
    </source>
</reference>
<evidence type="ECO:0000313" key="3">
    <source>
        <dbReference type="EMBL" id="KAK3011806.1"/>
    </source>
</evidence>
<evidence type="ECO:0000256" key="2">
    <source>
        <dbReference type="SAM" id="MobiDB-lite"/>
    </source>
</evidence>
<gene>
    <name evidence="3" type="ORF">RJ639_012567</name>
</gene>
<keyword evidence="4" id="KW-1185">Reference proteome</keyword>
<dbReference type="PANTHER" id="PTHR33701:SF3">
    <property type="entry name" value="TRANSCRIPTIONAL REGULATOR ATRX"/>
    <property type="match status" value="1"/>
</dbReference>
<evidence type="ECO:0000313" key="4">
    <source>
        <dbReference type="Proteomes" id="UP001188597"/>
    </source>
</evidence>
<comment type="caution">
    <text evidence="3">The sequence shown here is derived from an EMBL/GenBank/DDBJ whole genome shotgun (WGS) entry which is preliminary data.</text>
</comment>
<feature type="compositionally biased region" description="Low complexity" evidence="2">
    <location>
        <begin position="416"/>
        <end position="427"/>
    </location>
</feature>
<proteinExistence type="predicted"/>
<name>A0AA89AU10_9ASTE</name>
<accession>A0AA89AU10</accession>
<feature type="region of interest" description="Disordered" evidence="2">
    <location>
        <begin position="211"/>
        <end position="257"/>
    </location>
</feature>
<feature type="coiled-coil region" evidence="1">
    <location>
        <begin position="23"/>
        <end position="57"/>
    </location>
</feature>
<dbReference type="PANTHER" id="PTHR33701">
    <property type="entry name" value="TRANSMEMBRANE PROTEIN"/>
    <property type="match status" value="1"/>
</dbReference>
<feature type="compositionally biased region" description="Polar residues" evidence="2">
    <location>
        <begin position="286"/>
        <end position="302"/>
    </location>
</feature>
<feature type="region of interest" description="Disordered" evidence="2">
    <location>
        <begin position="74"/>
        <end position="178"/>
    </location>
</feature>
<feature type="compositionally biased region" description="Basic and acidic residues" evidence="2">
    <location>
        <begin position="211"/>
        <end position="228"/>
    </location>
</feature>
<feature type="region of interest" description="Disordered" evidence="2">
    <location>
        <begin position="270"/>
        <end position="348"/>
    </location>
</feature>
<feature type="compositionally biased region" description="Polar residues" evidence="2">
    <location>
        <begin position="402"/>
        <end position="412"/>
    </location>
</feature>
<feature type="compositionally biased region" description="Polar residues" evidence="2">
    <location>
        <begin position="235"/>
        <end position="245"/>
    </location>
</feature>
<sequence>MEDSASMTIEFLRARLLSERSVSRTARQRADELAKRVVELEEQLKVVSLQRKKAEKATAEVLAILETNGISDASEAFDSSSDHEECPFESKIAIGSGKEGTSVGRNDEAFSGSEPESFPLSGGSLSWKSSEGSLHSLKQKKYIDSSRRRGCSLSSTGPSPSRVGKSCRQIRRKDTRSAVEELQIDTRVPALQGDEVATSAECFSICSDNRLETSREGSETREEKDLPERPLLGRSENQGLTNGDYNNGHGRETDMERALEHQAQLIGQYEEEEKAQREWEEKFKENNSCTRDSYDLGNQSNAMEDRDDIIKAPVPPCPTGTITSKNPEAKLEALEERSSEESKAHPHNFDMKCQQDQICSIMTAYESPASDFVSMARGEHDQEDSSSNYFPPLHSSDPRSDLNGTHVSQSTHELYGSSSKGESTGSTRELALMPHGGHDKVGSVLDALQQAKLALEHNFNRLPSSVGESSGRAMEPSVSATRTGGRLEIPVGCAQLFRLPTDFQSEATIGADFLGSCSQFSLTNYSAEPSRAKDMEPRSSILADDRFLTVPTFPYSKIGSRVPLRAPGFGPSFDAWMPSSGRFSNPDPDPDLTAGLRSFSKYAYPKHPFNQDLIPSLPFDDGITRSLPSREFGIPHPTPSFYDRTRPHVHK</sequence>
<keyword evidence="1" id="KW-0175">Coiled coil</keyword>
<evidence type="ECO:0000256" key="1">
    <source>
        <dbReference type="SAM" id="Coils"/>
    </source>
</evidence>
<feature type="region of interest" description="Disordered" evidence="2">
    <location>
        <begin position="628"/>
        <end position="651"/>
    </location>
</feature>
<feature type="compositionally biased region" description="Basic and acidic residues" evidence="2">
    <location>
        <begin position="327"/>
        <end position="348"/>
    </location>
</feature>
<dbReference type="Proteomes" id="UP001188597">
    <property type="component" value="Unassembled WGS sequence"/>
</dbReference>
<feature type="region of interest" description="Disordered" evidence="2">
    <location>
        <begin position="376"/>
        <end position="436"/>
    </location>
</feature>
<feature type="compositionally biased region" description="Basic and acidic residues" evidence="2">
    <location>
        <begin position="274"/>
        <end position="285"/>
    </location>
</feature>